<evidence type="ECO:0000313" key="2">
    <source>
        <dbReference type="Proteomes" id="UP001154329"/>
    </source>
</evidence>
<gene>
    <name evidence="1" type="ORF">APHIGO_LOCUS7873</name>
</gene>
<reference evidence="1" key="1">
    <citation type="submission" date="2022-02" db="EMBL/GenBank/DDBJ databases">
        <authorList>
            <person name="King R."/>
        </authorList>
    </citation>
    <scope>NUCLEOTIDE SEQUENCE</scope>
</reference>
<dbReference type="Proteomes" id="UP001154329">
    <property type="component" value="Chromosome 3"/>
</dbReference>
<evidence type="ECO:0000313" key="1">
    <source>
        <dbReference type="EMBL" id="CAH1731084.1"/>
    </source>
</evidence>
<dbReference type="AlphaFoldDB" id="A0A9P0NLU1"/>
<protein>
    <submittedName>
        <fullName evidence="1">Uncharacterized protein</fullName>
    </submittedName>
</protein>
<organism evidence="1 2">
    <name type="scientific">Aphis gossypii</name>
    <name type="common">Cotton aphid</name>
    <dbReference type="NCBI Taxonomy" id="80765"/>
    <lineage>
        <taxon>Eukaryota</taxon>
        <taxon>Metazoa</taxon>
        <taxon>Ecdysozoa</taxon>
        <taxon>Arthropoda</taxon>
        <taxon>Hexapoda</taxon>
        <taxon>Insecta</taxon>
        <taxon>Pterygota</taxon>
        <taxon>Neoptera</taxon>
        <taxon>Paraneoptera</taxon>
        <taxon>Hemiptera</taxon>
        <taxon>Sternorrhyncha</taxon>
        <taxon>Aphidomorpha</taxon>
        <taxon>Aphidoidea</taxon>
        <taxon>Aphididae</taxon>
        <taxon>Aphidini</taxon>
        <taxon>Aphis</taxon>
        <taxon>Aphis</taxon>
    </lineage>
</organism>
<keyword evidence="2" id="KW-1185">Reference proteome</keyword>
<sequence length="134" mass="14933">MVRQASGPNDHPSTPTFIHIYKILSSYSILKPPKSGNCTILETSAPKITLSDIKQIVDTDSSERADKIRNLSIKLDTLIDEGVWEAEDIFDHDYTKSSVKDCVCYYICGYVSKQIIKHTKCKECTSAIVAGKFA</sequence>
<proteinExistence type="predicted"/>
<name>A0A9P0NLU1_APHGO</name>
<accession>A0A9P0NLU1</accession>
<dbReference type="EMBL" id="OU899036">
    <property type="protein sequence ID" value="CAH1731084.1"/>
    <property type="molecule type" value="Genomic_DNA"/>
</dbReference>
<reference evidence="1" key="2">
    <citation type="submission" date="2022-10" db="EMBL/GenBank/DDBJ databases">
        <authorList>
            <consortium name="ENA_rothamsted_submissions"/>
            <consortium name="culmorum"/>
            <person name="King R."/>
        </authorList>
    </citation>
    <scope>NUCLEOTIDE SEQUENCE</scope>
</reference>